<comment type="caution">
    <text evidence="5">The sequence shown here is derived from an EMBL/GenBank/DDBJ whole genome shotgun (WGS) entry which is preliminary data.</text>
</comment>
<dbReference type="OrthoDB" id="1097361at2"/>
<dbReference type="InterPro" id="IPR036187">
    <property type="entry name" value="DNA_mismatch_repair_MutS_sf"/>
</dbReference>
<evidence type="ECO:0000259" key="4">
    <source>
        <dbReference type="SMART" id="SM00534"/>
    </source>
</evidence>
<evidence type="ECO:0000256" key="3">
    <source>
        <dbReference type="ARBA" id="ARBA00023125"/>
    </source>
</evidence>
<proteinExistence type="predicted"/>
<accession>A0A4R0N5S6</accession>
<reference evidence="5 6" key="1">
    <citation type="submission" date="2019-02" db="EMBL/GenBank/DDBJ databases">
        <title>Pedobacter sp. RP-3-8 sp. nov., isolated from Arctic soil.</title>
        <authorList>
            <person name="Dahal R.H."/>
        </authorList>
    </citation>
    <scope>NUCLEOTIDE SEQUENCE [LARGE SCALE GENOMIC DNA]</scope>
    <source>
        <strain evidence="5 6">RP-3-8</strain>
    </source>
</reference>
<dbReference type="Gene3D" id="3.40.50.300">
    <property type="entry name" value="P-loop containing nucleotide triphosphate hydrolases"/>
    <property type="match status" value="1"/>
</dbReference>
<keyword evidence="1" id="KW-0547">Nucleotide-binding</keyword>
<dbReference type="Proteomes" id="UP000291117">
    <property type="component" value="Unassembled WGS sequence"/>
</dbReference>
<evidence type="ECO:0000313" key="5">
    <source>
        <dbReference type="EMBL" id="TCC94787.1"/>
    </source>
</evidence>
<organism evidence="5 6">
    <name type="scientific">Pedobacter hiemivivus</name>
    <dbReference type="NCBI Taxonomy" id="2530454"/>
    <lineage>
        <taxon>Bacteria</taxon>
        <taxon>Pseudomonadati</taxon>
        <taxon>Bacteroidota</taxon>
        <taxon>Sphingobacteriia</taxon>
        <taxon>Sphingobacteriales</taxon>
        <taxon>Sphingobacteriaceae</taxon>
        <taxon>Pedobacter</taxon>
    </lineage>
</organism>
<name>A0A4R0N5S6_9SPHI</name>
<dbReference type="PANTHER" id="PTHR11361">
    <property type="entry name" value="DNA MISMATCH REPAIR PROTEIN MUTS FAMILY MEMBER"/>
    <property type="match status" value="1"/>
</dbReference>
<dbReference type="SUPFAM" id="SSF48334">
    <property type="entry name" value="DNA repair protein MutS, domain III"/>
    <property type="match status" value="1"/>
</dbReference>
<dbReference type="EMBL" id="SJSM01000011">
    <property type="protein sequence ID" value="TCC94787.1"/>
    <property type="molecule type" value="Genomic_DNA"/>
</dbReference>
<dbReference type="InterPro" id="IPR045076">
    <property type="entry name" value="MutS"/>
</dbReference>
<dbReference type="InterPro" id="IPR027417">
    <property type="entry name" value="P-loop_NTPase"/>
</dbReference>
<gene>
    <name evidence="5" type="ORF">EZ444_16965</name>
</gene>
<dbReference type="GO" id="GO:0006298">
    <property type="term" value="P:mismatch repair"/>
    <property type="evidence" value="ECO:0007669"/>
    <property type="project" value="InterPro"/>
</dbReference>
<feature type="domain" description="DNA mismatch repair proteins mutS family" evidence="4">
    <location>
        <begin position="281"/>
        <end position="466"/>
    </location>
</feature>
<dbReference type="AlphaFoldDB" id="A0A4R0N5S6"/>
<dbReference type="Gene3D" id="1.10.1420.10">
    <property type="match status" value="1"/>
</dbReference>
<keyword evidence="6" id="KW-1185">Reference proteome</keyword>
<evidence type="ECO:0000256" key="2">
    <source>
        <dbReference type="ARBA" id="ARBA00022840"/>
    </source>
</evidence>
<protein>
    <submittedName>
        <fullName evidence="5">DNA mismatch repair protein</fullName>
    </submittedName>
</protein>
<keyword evidence="3" id="KW-0238">DNA-binding</keyword>
<dbReference type="Pfam" id="PF00488">
    <property type="entry name" value="MutS_V"/>
    <property type="match status" value="1"/>
</dbReference>
<dbReference type="GO" id="GO:0140664">
    <property type="term" value="F:ATP-dependent DNA damage sensor activity"/>
    <property type="evidence" value="ECO:0007669"/>
    <property type="project" value="InterPro"/>
</dbReference>
<keyword evidence="2" id="KW-0067">ATP-binding</keyword>
<dbReference type="PANTHER" id="PTHR11361:SF99">
    <property type="entry name" value="DNA MISMATCH REPAIR PROTEIN"/>
    <property type="match status" value="1"/>
</dbReference>
<sequence>MVIIDNEDIIGILRNRKNQTSTSLGFVTDKQTMDDLNILGKYKNNSVYSIFNKVITVGGEKLLDNMFQHPLIDDVKINERSKRFAYFGDREFKFPFNAEQVTEMQNYLSMSGTGSFFGMYTSTFRKKWLDYLGLPTEYNLVKTGLYATIKVLKELKAFINAIEVQDPKNLYQEEINAANKVFADKRIVLLLNEDEKQPISIFKVAKYCHLLKNVLWQEMKTVEDMIYKFDVAIAISTVAKQRGFSYAKALPGTSNTVRIEDLSHPGIRKAVHNSLYINQEHNIMFLTGANMAGKSTFMKSFGISQYLAHMGFPVPARELEFSVKDGIYTSINVPDNLNMGYSHYYAEVLRVKKIALEVSESKNLIVIFDELFKGTNVKDAYDATLSVTEAFGENRNCSFIISTHIIEVGEELKRCKNLQFKYLPTIMNGVVPTYTYKLQTGITTDRHGMMIIENEKILDIILSNAELSL</sequence>
<evidence type="ECO:0000256" key="1">
    <source>
        <dbReference type="ARBA" id="ARBA00022741"/>
    </source>
</evidence>
<dbReference type="GO" id="GO:0005524">
    <property type="term" value="F:ATP binding"/>
    <property type="evidence" value="ECO:0007669"/>
    <property type="project" value="UniProtKB-KW"/>
</dbReference>
<dbReference type="InterPro" id="IPR000432">
    <property type="entry name" value="DNA_mismatch_repair_MutS_C"/>
</dbReference>
<dbReference type="GO" id="GO:0030983">
    <property type="term" value="F:mismatched DNA binding"/>
    <property type="evidence" value="ECO:0007669"/>
    <property type="project" value="InterPro"/>
</dbReference>
<dbReference type="SUPFAM" id="SSF52540">
    <property type="entry name" value="P-loop containing nucleoside triphosphate hydrolases"/>
    <property type="match status" value="1"/>
</dbReference>
<evidence type="ECO:0000313" key="6">
    <source>
        <dbReference type="Proteomes" id="UP000291117"/>
    </source>
</evidence>
<dbReference type="SMART" id="SM00534">
    <property type="entry name" value="MUTSac"/>
    <property type="match status" value="1"/>
</dbReference>